<protein>
    <submittedName>
        <fullName evidence="2">Capsid assembly scaffolding protein</fullName>
    </submittedName>
</protein>
<dbReference type="Proteomes" id="UP000242634">
    <property type="component" value="Segment"/>
</dbReference>
<reference evidence="3" key="1">
    <citation type="submission" date="2018-01" db="EMBL/GenBank/DDBJ databases">
        <authorList>
            <person name="Liu P."/>
            <person name="Wang M."/>
            <person name="Tao W."/>
            <person name="Sun Y."/>
        </authorList>
    </citation>
    <scope>NUCLEOTIDE SEQUENCE [LARGE SCALE GENOMIC DNA]</scope>
</reference>
<sequence>MEITIMAESNADVYASFGVNSAVMSGGSVEEHEQNMLALDVAARDGDDAIELASDEVETERDLYDNSDPFGQEDDEGRIQVRIGDGSEPTDVDTGEEGFDGTEGSEEFTPLGETPEELVAASEQLGEHEEGFQEMINIAAERGMSAETIEAIQREYEENEELSDASYAKLAEIGYTKAFIDSYIRGQEALVEQYVNSVIEYAGGRERFDALYNHLETHNPEAAQSLDNALTNRDLATVKAIINLAGESRAKAFGRKPTRSVTNRAIPAKPQATKREGFSDRSEMIKAMSDPRYRTDANYRRQVEQKVIDSNF</sequence>
<evidence type="ECO:0000256" key="1">
    <source>
        <dbReference type="SAM" id="MobiDB-lite"/>
    </source>
</evidence>
<evidence type="ECO:0000313" key="3">
    <source>
        <dbReference type="Proteomes" id="UP000242634"/>
    </source>
</evidence>
<proteinExistence type="predicted"/>
<dbReference type="Pfam" id="PF05396">
    <property type="entry name" value="Phage_T7_Capsid"/>
    <property type="match status" value="1"/>
</dbReference>
<evidence type="ECO:0000313" key="2">
    <source>
        <dbReference type="EMBL" id="AUV62653.1"/>
    </source>
</evidence>
<dbReference type="InterPro" id="IPR008768">
    <property type="entry name" value="Gp9-like"/>
</dbReference>
<name>A0A2K9VJY8_9CAUD</name>
<accession>A0A2K9VJY8</accession>
<gene>
    <name evidence="2" type="ORF">HZ2R8_29</name>
</gene>
<keyword evidence="3" id="KW-1185">Reference proteome</keyword>
<dbReference type="GO" id="GO:0019069">
    <property type="term" value="P:viral capsid assembly"/>
    <property type="evidence" value="ECO:0007669"/>
    <property type="project" value="InterPro"/>
</dbReference>
<feature type="region of interest" description="Disordered" evidence="1">
    <location>
        <begin position="84"/>
        <end position="110"/>
    </location>
</feature>
<dbReference type="EMBL" id="MG832642">
    <property type="protein sequence ID" value="AUV62653.1"/>
    <property type="molecule type" value="Genomic_DNA"/>
</dbReference>
<organism evidence="2 3">
    <name type="scientific">Escherichia phage HZ2R8</name>
    <dbReference type="NCBI Taxonomy" id="2079317"/>
    <lineage>
        <taxon>Viruses</taxon>
        <taxon>Duplodnaviria</taxon>
        <taxon>Heunggongvirae</taxon>
        <taxon>Uroviricota</taxon>
        <taxon>Caudoviricetes</taxon>
        <taxon>Autographivirales</taxon>
        <taxon>Autotranscriptaviridae</taxon>
        <taxon>Studiervirinae</taxon>
        <taxon>Teseptimavirus</taxon>
        <taxon>Teseptimavirus HZ2R8</taxon>
    </lineage>
</organism>
<feature type="compositionally biased region" description="Acidic residues" evidence="1">
    <location>
        <begin position="88"/>
        <end position="106"/>
    </location>
</feature>